<evidence type="ECO:0000256" key="9">
    <source>
        <dbReference type="ARBA" id="ARBA00023136"/>
    </source>
</evidence>
<dbReference type="GO" id="GO:0005886">
    <property type="term" value="C:plasma membrane"/>
    <property type="evidence" value="ECO:0007669"/>
    <property type="project" value="TreeGrafter"/>
</dbReference>
<evidence type="ECO:0000256" key="10">
    <source>
        <dbReference type="ARBA" id="ARBA00023170"/>
    </source>
</evidence>
<sequence>MSKISRSEPPKRDVPRHVRCSHTSNSARAVATILLFAIIICSFVAAVIIDLIPSKCSTTTTTLIWPSAVGAIHINSTTNLSTSTALQLSPSDIVHTLRGQQGTGDIYNSTNNNNNTNLSISTVNGTNEPKNNVGKPIIIGFLTNIYGRHNPIRQGLVISGAISYAIDVVNKERPNLLKGRPLQLLYNDTSGTAINGTAALISQWRAGAVAFFGPEDTCDVEATLAAALNLPMISYKCANTAVSDKVNFPTFARTHPPDEIVVQSVIALLQFFQWKKFAIVWQINKHEAVVSSLRKSAKMKNLTVTVEHAFVDDYTCCSDRKPCCGKMWSETIDKTYRDARIYVFLGGGRWLSYFLLALKSRGFFDNGDYVVISVELDEDLIQGQAYRMINQRTDILEHELNEIREAVRSCLIIARSPPESPNYDKFVEKVREYNKRPPFSYTDHLDLKRHITYYAAYLYDSVILYAETLSKMFEDGLNEHDGREIIRRIIKRQNYQSVTGAWMHIDQNGDVQGNYTVLQVSQIGRNITTRSVNGLVSNKSDSSLGIVMSQVGTFVIENTNVTKFSQSLMIDWVRPGHVPSDEPPCGFDGKDCTKRDVRLREILTGILTAVFIIFVACISLAYRSWKYEQEIDGLLWKIPYKELTLVGDRPKGISASRVSLISNNSIAQDRINNIGAETWEYKGALVTLKEFTFNKVKKNSGSNPFDNLSREDKKEMKYMKSYLHRNINPFIGASFDPERPSSVVIVSEFCVKGSLKDIIENKELKLEDHFVASLVYGILSGIAYLHKSEIKCHGNLKTTNCLVTSRWMLKLTDFGLHKLRTIAETDSTNEDQCHFSMLWKAPEILRGEMRASPEADIYAFGIIFHELVARKGPYSIVEMVEELSNCKSFTAADENEAAKKILDLVKEPSYPGNEFRPNIENIELNNELLDILKSCWEEDPRSRPMIETLRMRFKSSHAFKPPAGNIVDNMMKMMEVYQTQLEDLVDKRTSQLNDEKKRVVTLLHRMLPESVAKQLLQGNNVQPESFDAVTIFFSDIVGFTSLSASSEPMEVVTFLNDLYTLFDSIISHYDVYKVETIGDAYMVVSGLPIRNQEKHCTEIASMALEMLESIRSFKIHHRPNEMLQLRIGIHTGPVVAGVVGSKMPRYCLFGDTVNTASRMESNGQALKIHISPECRDHLEPTKKYIIEERGLVSMKGKGEICTYWLLGHVDGPQPRLRNLDDVEAHFPSRNKDKTRPQITFLGDEIMSGDGDCGAASTSRKGSLVTFDKFSHISKKPSRSLVNSILRLKGGYSNSCNTVSNGGREVRASPKPAKRNWNFKLFNGKIRSMSNHRPDEGQASNSSGNQTNQAIAMKETKPPKGIIKSPSYNTIETYSQQRRDSELMSDYDSDSSFSGIRARIGRSQCEKGPPVDEQTEKSFNTNQLPQYRSDLEFNDEYSEDRPLLGKCSIHRLGGNNKSITRQISLAEEDEEMEDSSPIAGIVQRLDEIGELEKRREADRTILQTDCDTYSSDKHVTSPLNASAPPVDTNQLNVGMATTNGDHKHLDSNHQLSSSSSVTEFVCLQITPNNADTYYYDNHLVNTTTATSAVNGIGVKINGSV</sequence>
<dbReference type="Pfam" id="PF00069">
    <property type="entry name" value="Pkinase"/>
    <property type="match status" value="1"/>
</dbReference>
<dbReference type="InterPro" id="IPR001054">
    <property type="entry name" value="A/G_cyclase"/>
</dbReference>
<dbReference type="GO" id="GO:0005525">
    <property type="term" value="F:GTP binding"/>
    <property type="evidence" value="ECO:0007669"/>
    <property type="project" value="UniProtKB-KW"/>
</dbReference>
<accession>A0A9Q0MBP9</accession>
<dbReference type="OMA" id="PTDEPMC"/>
<organism evidence="20 21">
    <name type="scientific">Blomia tropicalis</name>
    <name type="common">Mite</name>
    <dbReference type="NCBI Taxonomy" id="40697"/>
    <lineage>
        <taxon>Eukaryota</taxon>
        <taxon>Metazoa</taxon>
        <taxon>Ecdysozoa</taxon>
        <taxon>Arthropoda</taxon>
        <taxon>Chelicerata</taxon>
        <taxon>Arachnida</taxon>
        <taxon>Acari</taxon>
        <taxon>Acariformes</taxon>
        <taxon>Sarcoptiformes</taxon>
        <taxon>Astigmata</taxon>
        <taxon>Glycyphagoidea</taxon>
        <taxon>Echimyopodidae</taxon>
        <taxon>Blomia</taxon>
    </lineage>
</organism>
<dbReference type="Gene3D" id="1.10.510.10">
    <property type="entry name" value="Transferase(Phosphotransferase) domain 1"/>
    <property type="match status" value="1"/>
</dbReference>
<keyword evidence="10" id="KW-0675">Receptor</keyword>
<evidence type="ECO:0000256" key="1">
    <source>
        <dbReference type="ARBA" id="ARBA00001436"/>
    </source>
</evidence>
<dbReference type="GO" id="GO:0004383">
    <property type="term" value="F:guanylate cyclase activity"/>
    <property type="evidence" value="ECO:0007669"/>
    <property type="project" value="UniProtKB-EC"/>
</dbReference>
<dbReference type="EC" id="4.6.1.2" evidence="3 15"/>
<feature type="compositionally biased region" description="Polar residues" evidence="16">
    <location>
        <begin position="1337"/>
        <end position="1349"/>
    </location>
</feature>
<dbReference type="PROSITE" id="PS50125">
    <property type="entry name" value="GUANYLATE_CYCLASE_2"/>
    <property type="match status" value="1"/>
</dbReference>
<evidence type="ECO:0000256" key="3">
    <source>
        <dbReference type="ARBA" id="ARBA00012202"/>
    </source>
</evidence>
<dbReference type="Gene3D" id="3.30.70.1230">
    <property type="entry name" value="Nucleotide cyclase"/>
    <property type="match status" value="1"/>
</dbReference>
<evidence type="ECO:0000256" key="17">
    <source>
        <dbReference type="SAM" id="Phobius"/>
    </source>
</evidence>
<dbReference type="GO" id="GO:0001653">
    <property type="term" value="F:peptide receptor activity"/>
    <property type="evidence" value="ECO:0007669"/>
    <property type="project" value="TreeGrafter"/>
</dbReference>
<evidence type="ECO:0000313" key="21">
    <source>
        <dbReference type="Proteomes" id="UP001142055"/>
    </source>
</evidence>
<evidence type="ECO:0000256" key="8">
    <source>
        <dbReference type="ARBA" id="ARBA00023134"/>
    </source>
</evidence>
<keyword evidence="12 14" id="KW-0456">Lyase</keyword>
<feature type="transmembrane region" description="Helical" evidence="17">
    <location>
        <begin position="29"/>
        <end position="49"/>
    </location>
</feature>
<dbReference type="SUPFAM" id="SSF56112">
    <property type="entry name" value="Protein kinase-like (PK-like)"/>
    <property type="match status" value="1"/>
</dbReference>
<comment type="subcellular location">
    <subcellularLocation>
        <location evidence="2">Membrane</location>
        <topology evidence="2">Single-pass type I membrane protein</topology>
    </subcellularLocation>
</comment>
<feature type="domain" description="Guanylate cyclase" evidence="19">
    <location>
        <begin position="1030"/>
        <end position="1160"/>
    </location>
</feature>
<dbReference type="Proteomes" id="UP001142055">
    <property type="component" value="Chromosome 1"/>
</dbReference>
<dbReference type="CDD" id="cd06370">
    <property type="entry name" value="PBP1_SAP_GC-like"/>
    <property type="match status" value="1"/>
</dbReference>
<gene>
    <name evidence="20" type="ORF">RDWZM_000843</name>
</gene>
<dbReference type="SUPFAM" id="SSF55073">
    <property type="entry name" value="Nucleotide cyclase"/>
    <property type="match status" value="1"/>
</dbReference>
<dbReference type="SMART" id="SM00044">
    <property type="entry name" value="CYCc"/>
    <property type="match status" value="1"/>
</dbReference>
<keyword evidence="7 17" id="KW-1133">Transmembrane helix</keyword>
<dbReference type="SUPFAM" id="SSF53822">
    <property type="entry name" value="Periplasmic binding protein-like I"/>
    <property type="match status" value="1"/>
</dbReference>
<dbReference type="InterPro" id="IPR001828">
    <property type="entry name" value="ANF_lig-bd_rcpt"/>
</dbReference>
<evidence type="ECO:0000259" key="18">
    <source>
        <dbReference type="PROSITE" id="PS50011"/>
    </source>
</evidence>
<dbReference type="EMBL" id="JAPWDV010000001">
    <property type="protein sequence ID" value="KAJ6222298.1"/>
    <property type="molecule type" value="Genomic_DNA"/>
</dbReference>
<comment type="catalytic activity">
    <reaction evidence="1 15">
        <text>GTP = 3',5'-cyclic GMP + diphosphate</text>
        <dbReference type="Rhea" id="RHEA:13665"/>
        <dbReference type="ChEBI" id="CHEBI:33019"/>
        <dbReference type="ChEBI" id="CHEBI:37565"/>
        <dbReference type="ChEBI" id="CHEBI:57746"/>
        <dbReference type="EC" id="4.6.1.2"/>
    </reaction>
</comment>
<evidence type="ECO:0000256" key="11">
    <source>
        <dbReference type="ARBA" id="ARBA00023180"/>
    </source>
</evidence>
<feature type="region of interest" description="Disordered" evidence="16">
    <location>
        <begin position="1326"/>
        <end position="1422"/>
    </location>
</feature>
<dbReference type="PROSITE" id="PS00452">
    <property type="entry name" value="GUANYLATE_CYCLASE_1"/>
    <property type="match status" value="1"/>
</dbReference>
<dbReference type="InterPro" id="IPR029787">
    <property type="entry name" value="Nucleotide_cyclase"/>
</dbReference>
<dbReference type="GO" id="GO:0035556">
    <property type="term" value="P:intracellular signal transduction"/>
    <property type="evidence" value="ECO:0007669"/>
    <property type="project" value="InterPro"/>
</dbReference>
<feature type="compositionally biased region" description="Polar residues" evidence="16">
    <location>
        <begin position="1365"/>
        <end position="1375"/>
    </location>
</feature>
<dbReference type="FunFam" id="3.30.70.1230:FF:000004">
    <property type="entry name" value="Guanylate cyclase"/>
    <property type="match status" value="1"/>
</dbReference>
<dbReference type="GO" id="GO:0005524">
    <property type="term" value="F:ATP binding"/>
    <property type="evidence" value="ECO:0007669"/>
    <property type="project" value="InterPro"/>
</dbReference>
<dbReference type="Gene3D" id="3.40.50.2300">
    <property type="match status" value="2"/>
</dbReference>
<dbReference type="Pfam" id="PF00211">
    <property type="entry name" value="Guanylate_cyc"/>
    <property type="match status" value="1"/>
</dbReference>
<evidence type="ECO:0000313" key="20">
    <source>
        <dbReference type="EMBL" id="KAJ6222298.1"/>
    </source>
</evidence>
<evidence type="ECO:0000256" key="6">
    <source>
        <dbReference type="ARBA" id="ARBA00022741"/>
    </source>
</evidence>
<dbReference type="CDD" id="cd07302">
    <property type="entry name" value="CHD"/>
    <property type="match status" value="1"/>
</dbReference>
<dbReference type="InterPro" id="IPR018297">
    <property type="entry name" value="A/G_cyclase_CS"/>
</dbReference>
<dbReference type="InterPro" id="IPR000719">
    <property type="entry name" value="Prot_kinase_dom"/>
</dbReference>
<dbReference type="InterPro" id="IPR011009">
    <property type="entry name" value="Kinase-like_dom_sf"/>
</dbReference>
<evidence type="ECO:0000256" key="2">
    <source>
        <dbReference type="ARBA" id="ARBA00004479"/>
    </source>
</evidence>
<comment type="similarity">
    <text evidence="14">Belongs to the adenylyl cyclase class-4/guanylyl cyclase family.</text>
</comment>
<evidence type="ECO:0000256" key="12">
    <source>
        <dbReference type="ARBA" id="ARBA00023239"/>
    </source>
</evidence>
<keyword evidence="11" id="KW-0325">Glycoprotein</keyword>
<keyword evidence="9 17" id="KW-0472">Membrane</keyword>
<evidence type="ECO:0000256" key="14">
    <source>
        <dbReference type="RuleBase" id="RU000405"/>
    </source>
</evidence>
<feature type="domain" description="Protein kinase" evidence="18">
    <location>
        <begin position="640"/>
        <end position="960"/>
    </location>
</feature>
<dbReference type="GO" id="GO:0004016">
    <property type="term" value="F:adenylate cyclase activity"/>
    <property type="evidence" value="ECO:0007669"/>
    <property type="project" value="TreeGrafter"/>
</dbReference>
<name>A0A9Q0MBP9_BLOTA</name>
<feature type="region of interest" description="Disordered" evidence="16">
    <location>
        <begin position="1"/>
        <end position="21"/>
    </location>
</feature>
<keyword evidence="8" id="KW-0342">GTP-binding</keyword>
<evidence type="ECO:0000256" key="4">
    <source>
        <dbReference type="ARBA" id="ARBA00022692"/>
    </source>
</evidence>
<dbReference type="InterPro" id="IPR050401">
    <property type="entry name" value="Cyclic_nucleotide_synthase"/>
</dbReference>
<comment type="caution">
    <text evidence="20">The sequence shown here is derived from an EMBL/GenBank/DDBJ whole genome shotgun (WGS) entry which is preliminary data.</text>
</comment>
<keyword evidence="21" id="KW-1185">Reference proteome</keyword>
<dbReference type="GO" id="GO:0007168">
    <property type="term" value="P:receptor guanylyl cyclase signaling pathway"/>
    <property type="evidence" value="ECO:0007669"/>
    <property type="project" value="TreeGrafter"/>
</dbReference>
<evidence type="ECO:0000256" key="7">
    <source>
        <dbReference type="ARBA" id="ARBA00022989"/>
    </source>
</evidence>
<proteinExistence type="inferred from homology"/>
<evidence type="ECO:0000256" key="16">
    <source>
        <dbReference type="SAM" id="MobiDB-lite"/>
    </source>
</evidence>
<protein>
    <recommendedName>
        <fullName evidence="3 15">Guanylate cyclase</fullName>
        <ecNumber evidence="3 15">4.6.1.2</ecNumber>
    </recommendedName>
</protein>
<keyword evidence="6" id="KW-0547">Nucleotide-binding</keyword>
<dbReference type="GO" id="GO:0004672">
    <property type="term" value="F:protein kinase activity"/>
    <property type="evidence" value="ECO:0007669"/>
    <property type="project" value="InterPro"/>
</dbReference>
<keyword evidence="13 15" id="KW-0141">cGMP biosynthesis</keyword>
<reference evidence="20" key="1">
    <citation type="submission" date="2022-12" db="EMBL/GenBank/DDBJ databases">
        <title>Genome assemblies of Blomia tropicalis.</title>
        <authorList>
            <person name="Cui Y."/>
        </authorList>
    </citation>
    <scope>NUCLEOTIDE SEQUENCE</scope>
    <source>
        <tissue evidence="20">Adult mites</tissue>
    </source>
</reference>
<dbReference type="PROSITE" id="PS50011">
    <property type="entry name" value="PROTEIN_KINASE_DOM"/>
    <property type="match status" value="1"/>
</dbReference>
<evidence type="ECO:0000256" key="15">
    <source>
        <dbReference type="RuleBase" id="RU003431"/>
    </source>
</evidence>
<evidence type="ECO:0000259" key="19">
    <source>
        <dbReference type="PROSITE" id="PS50125"/>
    </source>
</evidence>
<evidence type="ECO:0000256" key="5">
    <source>
        <dbReference type="ARBA" id="ARBA00022729"/>
    </source>
</evidence>
<dbReference type="PANTHER" id="PTHR11920">
    <property type="entry name" value="GUANYLYL CYCLASE"/>
    <property type="match status" value="1"/>
</dbReference>
<feature type="compositionally biased region" description="Basic and acidic residues" evidence="16">
    <location>
        <begin position="1"/>
        <end position="16"/>
    </location>
</feature>
<keyword evidence="5" id="KW-0732">Signal</keyword>
<dbReference type="InterPro" id="IPR028082">
    <property type="entry name" value="Peripla_BP_I"/>
</dbReference>
<evidence type="ECO:0000256" key="13">
    <source>
        <dbReference type="ARBA" id="ARBA00023293"/>
    </source>
</evidence>
<dbReference type="Pfam" id="PF01094">
    <property type="entry name" value="ANF_receptor"/>
    <property type="match status" value="1"/>
</dbReference>
<feature type="transmembrane region" description="Helical" evidence="17">
    <location>
        <begin position="602"/>
        <end position="622"/>
    </location>
</feature>
<keyword evidence="4 17" id="KW-0812">Transmembrane</keyword>
<dbReference type="PANTHER" id="PTHR11920:SF501">
    <property type="entry name" value="GUANYLATE CYCLASE 32E"/>
    <property type="match status" value="1"/>
</dbReference>